<protein>
    <submittedName>
        <fullName evidence="2">Uncharacterized protein</fullName>
    </submittedName>
</protein>
<accession>A0A328DSF0</accession>
<evidence type="ECO:0000256" key="1">
    <source>
        <dbReference type="SAM" id="MobiDB-lite"/>
    </source>
</evidence>
<dbReference type="Proteomes" id="UP000249390">
    <property type="component" value="Unassembled WGS sequence"/>
</dbReference>
<reference evidence="2 3" key="1">
    <citation type="submission" date="2018-06" db="EMBL/GenBank/DDBJ databases">
        <title>The Genome of Cuscuta australis (Dodder) Provides Insight into the Evolution of Plant Parasitism.</title>
        <authorList>
            <person name="Liu H."/>
        </authorList>
    </citation>
    <scope>NUCLEOTIDE SEQUENCE [LARGE SCALE GENOMIC DNA]</scope>
    <source>
        <strain evidence="3">cv. Yunnan</strain>
        <tissue evidence="2">Vines</tissue>
    </source>
</reference>
<gene>
    <name evidence="2" type="ORF">DM860_000935</name>
</gene>
<comment type="caution">
    <text evidence="2">The sequence shown here is derived from an EMBL/GenBank/DDBJ whole genome shotgun (WGS) entry which is preliminary data.</text>
</comment>
<evidence type="ECO:0000313" key="2">
    <source>
        <dbReference type="EMBL" id="RAL48615.1"/>
    </source>
</evidence>
<evidence type="ECO:0000313" key="3">
    <source>
        <dbReference type="Proteomes" id="UP000249390"/>
    </source>
</evidence>
<name>A0A328DSF0_9ASTE</name>
<organism evidence="2 3">
    <name type="scientific">Cuscuta australis</name>
    <dbReference type="NCBI Taxonomy" id="267555"/>
    <lineage>
        <taxon>Eukaryota</taxon>
        <taxon>Viridiplantae</taxon>
        <taxon>Streptophyta</taxon>
        <taxon>Embryophyta</taxon>
        <taxon>Tracheophyta</taxon>
        <taxon>Spermatophyta</taxon>
        <taxon>Magnoliopsida</taxon>
        <taxon>eudicotyledons</taxon>
        <taxon>Gunneridae</taxon>
        <taxon>Pentapetalae</taxon>
        <taxon>asterids</taxon>
        <taxon>lamiids</taxon>
        <taxon>Solanales</taxon>
        <taxon>Convolvulaceae</taxon>
        <taxon>Cuscuteae</taxon>
        <taxon>Cuscuta</taxon>
        <taxon>Cuscuta subgen. Grammica</taxon>
        <taxon>Cuscuta sect. Cleistogrammica</taxon>
    </lineage>
</organism>
<dbReference type="EMBL" id="NQVE01000097">
    <property type="protein sequence ID" value="RAL48615.1"/>
    <property type="molecule type" value="Genomic_DNA"/>
</dbReference>
<feature type="region of interest" description="Disordered" evidence="1">
    <location>
        <begin position="137"/>
        <end position="179"/>
    </location>
</feature>
<keyword evidence="3" id="KW-1185">Reference proteome</keyword>
<feature type="compositionally biased region" description="Acidic residues" evidence="1">
    <location>
        <begin position="154"/>
        <end position="166"/>
    </location>
</feature>
<proteinExistence type="predicted"/>
<dbReference type="AlphaFoldDB" id="A0A328DSF0"/>
<sequence length="179" mass="19865">MREAERRTGLSAVSEDALNHGGDFIFSNRPKRLESLGSEELEIAELSDLHVVRAVIGPDQIRAVPAQIRGGSGPEPVRQALIVLLQHLLRELRRGDDDVELGSEVEGEYGPELLGPLREVTEPHRLYVVQVSDDREGTRARRELESEPVVEFVGGEEEEYGEEEEERERHGGGGPVIEA</sequence>